<organism evidence="2 3">
    <name type="scientific">Coralloluteibacterium thermophilum</name>
    <dbReference type="NCBI Taxonomy" id="2707049"/>
    <lineage>
        <taxon>Bacteria</taxon>
        <taxon>Pseudomonadati</taxon>
        <taxon>Pseudomonadota</taxon>
        <taxon>Gammaproteobacteria</taxon>
        <taxon>Lysobacterales</taxon>
        <taxon>Lysobacteraceae</taxon>
        <taxon>Coralloluteibacterium</taxon>
    </lineage>
</organism>
<dbReference type="NCBIfam" id="TIGR00778">
    <property type="entry name" value="ahpD_dom"/>
    <property type="match status" value="1"/>
</dbReference>
<protein>
    <submittedName>
        <fullName evidence="2">Carboxymuconolactone decarboxylase family protein</fullName>
    </submittedName>
</protein>
<name>A0ABV9NMC9_9GAMM</name>
<dbReference type="Gene3D" id="1.20.1290.10">
    <property type="entry name" value="AhpD-like"/>
    <property type="match status" value="1"/>
</dbReference>
<dbReference type="EMBL" id="JBHSGG010000024">
    <property type="protein sequence ID" value="MFC4728273.1"/>
    <property type="molecule type" value="Genomic_DNA"/>
</dbReference>
<keyword evidence="3" id="KW-1185">Reference proteome</keyword>
<dbReference type="PANTHER" id="PTHR35446">
    <property type="entry name" value="SI:CH211-175M2.5"/>
    <property type="match status" value="1"/>
</dbReference>
<dbReference type="InterPro" id="IPR029032">
    <property type="entry name" value="AhpD-like"/>
</dbReference>
<proteinExistence type="predicted"/>
<dbReference type="SUPFAM" id="SSF69118">
    <property type="entry name" value="AhpD-like"/>
    <property type="match status" value="1"/>
</dbReference>
<comment type="caution">
    <text evidence="2">The sequence shown here is derived from an EMBL/GenBank/DDBJ whole genome shotgun (WGS) entry which is preliminary data.</text>
</comment>
<dbReference type="InterPro" id="IPR003779">
    <property type="entry name" value="CMD-like"/>
</dbReference>
<accession>A0ABV9NMC9</accession>
<evidence type="ECO:0000259" key="1">
    <source>
        <dbReference type="Pfam" id="PF02627"/>
    </source>
</evidence>
<sequence length="143" mass="15775">MKDTLAIRLDAQAPTVMQALLRVQGAIDGLGLERTLHHLVALRASQINGCAFCVKMHTREAREDGEREERLDRLVVWRHVSDFTPREKAAFAWTEALTALDPGASHAGLRAALAEHFSATEIAALTAEVAMINLWNRTQAANH</sequence>
<evidence type="ECO:0000313" key="3">
    <source>
        <dbReference type="Proteomes" id="UP001595892"/>
    </source>
</evidence>
<dbReference type="Pfam" id="PF02627">
    <property type="entry name" value="CMD"/>
    <property type="match status" value="1"/>
</dbReference>
<evidence type="ECO:0000313" key="2">
    <source>
        <dbReference type="EMBL" id="MFC4728273.1"/>
    </source>
</evidence>
<dbReference type="Proteomes" id="UP001595892">
    <property type="component" value="Unassembled WGS sequence"/>
</dbReference>
<dbReference type="RefSeq" id="WP_377004301.1">
    <property type="nucleotide sequence ID" value="NZ_JBHSGG010000024.1"/>
</dbReference>
<dbReference type="InterPro" id="IPR004675">
    <property type="entry name" value="AhpD_core"/>
</dbReference>
<reference evidence="3" key="1">
    <citation type="journal article" date="2019" name="Int. J. Syst. Evol. Microbiol.">
        <title>The Global Catalogue of Microorganisms (GCM) 10K type strain sequencing project: providing services to taxonomists for standard genome sequencing and annotation.</title>
        <authorList>
            <consortium name="The Broad Institute Genomics Platform"/>
            <consortium name="The Broad Institute Genome Sequencing Center for Infectious Disease"/>
            <person name="Wu L."/>
            <person name="Ma J."/>
        </authorList>
    </citation>
    <scope>NUCLEOTIDE SEQUENCE [LARGE SCALE GENOMIC DNA]</scope>
    <source>
        <strain evidence="3">CGMCC 1.13574</strain>
    </source>
</reference>
<feature type="domain" description="Carboxymuconolactone decarboxylase-like" evidence="1">
    <location>
        <begin position="14"/>
        <end position="96"/>
    </location>
</feature>
<gene>
    <name evidence="2" type="ORF">ACFO3Q_08835</name>
</gene>
<dbReference type="PANTHER" id="PTHR35446:SF2">
    <property type="entry name" value="CARBOXYMUCONOLACTONE DECARBOXYLASE-LIKE DOMAIN-CONTAINING PROTEIN"/>
    <property type="match status" value="1"/>
</dbReference>